<keyword evidence="2" id="KW-1185">Reference proteome</keyword>
<reference evidence="1 2" key="1">
    <citation type="submission" date="2016-11" db="EMBL/GenBank/DDBJ databases">
        <authorList>
            <person name="Jaros S."/>
            <person name="Januszkiewicz K."/>
            <person name="Wedrychowicz H."/>
        </authorList>
    </citation>
    <scope>NUCLEOTIDE SEQUENCE [LARGE SCALE GENOMIC DNA]</scope>
    <source>
        <strain evidence="1 2">DSM 27406</strain>
    </source>
</reference>
<proteinExistence type="predicted"/>
<evidence type="ECO:0000313" key="1">
    <source>
        <dbReference type="EMBL" id="SHL58721.1"/>
    </source>
</evidence>
<name>A0A1M7BUR2_9BACT</name>
<dbReference type="EMBL" id="FRBL01000004">
    <property type="protein sequence ID" value="SHL58721.1"/>
    <property type="molecule type" value="Genomic_DNA"/>
</dbReference>
<protein>
    <submittedName>
        <fullName evidence="1">Uncharacterized protein</fullName>
    </submittedName>
</protein>
<sequence length="114" mass="12125">MQHGALFSSYSAFKLKRTFNHNLAFYQKAPIIMNKAKFLLAGIGLIAVAGTAFASKIASVVYVRTAPAANICELTLVNATLAPDPNATTSFTTFATTLKSAECTTTTTVFQGIQ</sequence>
<dbReference type="RefSeq" id="WP_073080625.1">
    <property type="nucleotide sequence ID" value="NZ_FRBL01000004.1"/>
</dbReference>
<accession>A0A1M7BUR2</accession>
<dbReference type="AlphaFoldDB" id="A0A1M7BUR2"/>
<dbReference type="Proteomes" id="UP000184420">
    <property type="component" value="Unassembled WGS sequence"/>
</dbReference>
<evidence type="ECO:0000313" key="2">
    <source>
        <dbReference type="Proteomes" id="UP000184420"/>
    </source>
</evidence>
<gene>
    <name evidence="1" type="ORF">SAMN05444266_10480</name>
</gene>
<organism evidence="1 2">
    <name type="scientific">Chitinophaga jiangningensis</name>
    <dbReference type="NCBI Taxonomy" id="1419482"/>
    <lineage>
        <taxon>Bacteria</taxon>
        <taxon>Pseudomonadati</taxon>
        <taxon>Bacteroidota</taxon>
        <taxon>Chitinophagia</taxon>
        <taxon>Chitinophagales</taxon>
        <taxon>Chitinophagaceae</taxon>
        <taxon>Chitinophaga</taxon>
    </lineage>
</organism>
<dbReference type="STRING" id="1419482.SAMN05444266_10480"/>